<keyword evidence="2" id="KW-0472">Membrane</keyword>
<keyword evidence="5" id="KW-1185">Reference proteome</keyword>
<dbReference type="InterPro" id="IPR050256">
    <property type="entry name" value="Glycosyltransferase_2"/>
</dbReference>
<evidence type="ECO:0000313" key="5">
    <source>
        <dbReference type="Proteomes" id="UP001144036"/>
    </source>
</evidence>
<dbReference type="Pfam" id="PF00535">
    <property type="entry name" value="Glycos_transf_2"/>
    <property type="match status" value="1"/>
</dbReference>
<dbReference type="Gene3D" id="3.90.550.10">
    <property type="entry name" value="Spore Coat Polysaccharide Biosynthesis Protein SpsA, Chain A"/>
    <property type="match status" value="1"/>
</dbReference>
<keyword evidence="2" id="KW-0812">Transmembrane</keyword>
<sequence length="298" mass="33778">MDEETPYVTIVLPCYNEQDHVIDEVDRITRAMDSSGYTYELVAVDDCSSDETLDRLKQAAPLYPHLRIRAFHRNGGSGTVRRIGTQEARGEIVVWTDADMTYPNERIPELVQILEKDQTIDQVVGARTSEEGSHKLLRVPAKWVIRKVAEMLAGQKIPDLNSGLRAFRKSVARPYLRLLPPGFSCVTTITLSFLSNQHDIYYLPIDYAKRAGKSKFSFVSDAYRYILQVLRMIMYFNPLKVLMPPALWLVGIGFAKGVWDMIQHPFYFPANTVMIFLSGMLIGSVALLADLIVRSRGD</sequence>
<feature type="transmembrane region" description="Helical" evidence="2">
    <location>
        <begin position="271"/>
        <end position="293"/>
    </location>
</feature>
<dbReference type="EMBL" id="JAPNNL010000067">
    <property type="protein sequence ID" value="MDA0635367.1"/>
    <property type="molecule type" value="Genomic_DNA"/>
</dbReference>
<protein>
    <submittedName>
        <fullName evidence="4">Glycosyltransferase family 2 protein</fullName>
    </submittedName>
</protein>
<dbReference type="PANTHER" id="PTHR48090">
    <property type="entry name" value="UNDECAPRENYL-PHOSPHATE 4-DEOXY-4-FORMAMIDO-L-ARABINOSE TRANSFERASE-RELATED"/>
    <property type="match status" value="1"/>
</dbReference>
<reference evidence="4" key="1">
    <citation type="submission" date="2022-11" db="EMBL/GenBank/DDBJ databases">
        <title>Nonomuraea corallina sp. nov., a new species of the genus Nonomuraea isolated from sea side sediment in Thai sea.</title>
        <authorList>
            <person name="Ngamcharungchit C."/>
            <person name="Matsumoto A."/>
            <person name="Suriyachadkun C."/>
            <person name="Panbangred W."/>
            <person name="Inahashi Y."/>
            <person name="Intra B."/>
        </authorList>
    </citation>
    <scope>NUCLEOTIDE SEQUENCE</scope>
    <source>
        <strain evidence="4">MCN248</strain>
    </source>
</reference>
<accession>A0ABT4SDU0</accession>
<dbReference type="InterPro" id="IPR001173">
    <property type="entry name" value="Glyco_trans_2-like"/>
</dbReference>
<feature type="transmembrane region" description="Helical" evidence="2">
    <location>
        <begin position="241"/>
        <end position="259"/>
    </location>
</feature>
<name>A0ABT4SDU0_9ACTN</name>
<dbReference type="SUPFAM" id="SSF53448">
    <property type="entry name" value="Nucleotide-diphospho-sugar transferases"/>
    <property type="match status" value="1"/>
</dbReference>
<evidence type="ECO:0000313" key="4">
    <source>
        <dbReference type="EMBL" id="MDA0635367.1"/>
    </source>
</evidence>
<comment type="similarity">
    <text evidence="1">Belongs to the glycosyltransferase 2 family.</text>
</comment>
<organism evidence="4 5">
    <name type="scientific">Nonomuraea corallina</name>
    <dbReference type="NCBI Taxonomy" id="2989783"/>
    <lineage>
        <taxon>Bacteria</taxon>
        <taxon>Bacillati</taxon>
        <taxon>Actinomycetota</taxon>
        <taxon>Actinomycetes</taxon>
        <taxon>Streptosporangiales</taxon>
        <taxon>Streptosporangiaceae</taxon>
        <taxon>Nonomuraea</taxon>
    </lineage>
</organism>
<evidence type="ECO:0000259" key="3">
    <source>
        <dbReference type="Pfam" id="PF00535"/>
    </source>
</evidence>
<evidence type="ECO:0000256" key="2">
    <source>
        <dbReference type="SAM" id="Phobius"/>
    </source>
</evidence>
<feature type="domain" description="Glycosyltransferase 2-like" evidence="3">
    <location>
        <begin position="9"/>
        <end position="173"/>
    </location>
</feature>
<proteinExistence type="inferred from homology"/>
<dbReference type="CDD" id="cd04179">
    <property type="entry name" value="DPM_DPG-synthase_like"/>
    <property type="match status" value="1"/>
</dbReference>
<comment type="caution">
    <text evidence="4">The sequence shown here is derived from an EMBL/GenBank/DDBJ whole genome shotgun (WGS) entry which is preliminary data.</text>
</comment>
<dbReference type="Proteomes" id="UP001144036">
    <property type="component" value="Unassembled WGS sequence"/>
</dbReference>
<dbReference type="RefSeq" id="WP_270156209.1">
    <property type="nucleotide sequence ID" value="NZ_JAPNNL010000067.1"/>
</dbReference>
<keyword evidence="2" id="KW-1133">Transmembrane helix</keyword>
<dbReference type="InterPro" id="IPR029044">
    <property type="entry name" value="Nucleotide-diphossugar_trans"/>
</dbReference>
<gene>
    <name evidence="4" type="ORF">OUY22_18245</name>
</gene>
<evidence type="ECO:0000256" key="1">
    <source>
        <dbReference type="ARBA" id="ARBA00006739"/>
    </source>
</evidence>